<protein>
    <recommendedName>
        <fullName evidence="3">LysR substrate-binding domain-containing protein</fullName>
    </recommendedName>
</protein>
<name>A0ABV2FSH8_9FIRM</name>
<sequence>MCATLFNLLIGLNGYTICSGILNRNLNGDSIIAVPPETEESMEIGWISNPKLHLSGFAQRYLKELYKLTRQ</sequence>
<comment type="caution">
    <text evidence="1">The sequence shown here is derived from an EMBL/GenBank/DDBJ whole genome shotgun (WGS) entry which is preliminary data.</text>
</comment>
<dbReference type="Proteomes" id="UP001549200">
    <property type="component" value="Unassembled WGS sequence"/>
</dbReference>
<accession>A0ABV2FSH8</accession>
<organism evidence="1 2">
    <name type="scientific">Enterocloster citroniae</name>
    <dbReference type="NCBI Taxonomy" id="358743"/>
    <lineage>
        <taxon>Bacteria</taxon>
        <taxon>Bacillati</taxon>
        <taxon>Bacillota</taxon>
        <taxon>Clostridia</taxon>
        <taxon>Lachnospirales</taxon>
        <taxon>Lachnospiraceae</taxon>
        <taxon>Enterocloster</taxon>
    </lineage>
</organism>
<reference evidence="1 2" key="1">
    <citation type="submission" date="2024-06" db="EMBL/GenBank/DDBJ databases">
        <title>Genomic Encyclopedia of Type Strains, Phase IV (KMG-IV): sequencing the most valuable type-strain genomes for metagenomic binning, comparative biology and taxonomic classification.</title>
        <authorList>
            <person name="Goeker M."/>
        </authorList>
    </citation>
    <scope>NUCLEOTIDE SEQUENCE [LARGE SCALE GENOMIC DNA]</scope>
    <source>
        <strain evidence="1 2">DSM 19261</strain>
    </source>
</reference>
<proteinExistence type="predicted"/>
<keyword evidence="2" id="KW-1185">Reference proteome</keyword>
<dbReference type="EMBL" id="JBEPLZ010000002">
    <property type="protein sequence ID" value="MET3568964.1"/>
    <property type="molecule type" value="Genomic_DNA"/>
</dbReference>
<evidence type="ECO:0008006" key="3">
    <source>
        <dbReference type="Google" id="ProtNLM"/>
    </source>
</evidence>
<gene>
    <name evidence="1" type="ORF">ABID13_000583</name>
</gene>
<evidence type="ECO:0000313" key="2">
    <source>
        <dbReference type="Proteomes" id="UP001549200"/>
    </source>
</evidence>
<evidence type="ECO:0000313" key="1">
    <source>
        <dbReference type="EMBL" id="MET3568964.1"/>
    </source>
</evidence>